<keyword evidence="2" id="KW-0813">Transport</keyword>
<dbReference type="SUPFAM" id="SSF103473">
    <property type="entry name" value="MFS general substrate transporter"/>
    <property type="match status" value="1"/>
</dbReference>
<evidence type="ECO:0000256" key="6">
    <source>
        <dbReference type="SAM" id="Phobius"/>
    </source>
</evidence>
<keyword evidence="4 6" id="KW-1133">Transmembrane helix</keyword>
<dbReference type="Pfam" id="PF07690">
    <property type="entry name" value="MFS_1"/>
    <property type="match status" value="1"/>
</dbReference>
<evidence type="ECO:0000313" key="8">
    <source>
        <dbReference type="EMBL" id="PVU95718.1"/>
    </source>
</evidence>
<organism evidence="8 9">
    <name type="scientific">Smittium simulii</name>
    <dbReference type="NCBI Taxonomy" id="133385"/>
    <lineage>
        <taxon>Eukaryota</taxon>
        <taxon>Fungi</taxon>
        <taxon>Fungi incertae sedis</taxon>
        <taxon>Zoopagomycota</taxon>
        <taxon>Kickxellomycotina</taxon>
        <taxon>Harpellomycetes</taxon>
        <taxon>Harpellales</taxon>
        <taxon>Legeriomycetaceae</taxon>
        <taxon>Smittium</taxon>
    </lineage>
</organism>
<dbReference type="Proteomes" id="UP000245383">
    <property type="component" value="Unassembled WGS sequence"/>
</dbReference>
<gene>
    <name evidence="8" type="ORF">BB561_001649</name>
</gene>
<evidence type="ECO:0000259" key="7">
    <source>
        <dbReference type="PROSITE" id="PS50850"/>
    </source>
</evidence>
<comment type="subcellular location">
    <subcellularLocation>
        <location evidence="1">Membrane</location>
        <topology evidence="1">Multi-pass membrane protein</topology>
    </subcellularLocation>
</comment>
<feature type="transmembrane region" description="Helical" evidence="6">
    <location>
        <begin position="172"/>
        <end position="192"/>
    </location>
</feature>
<dbReference type="EMBL" id="MBFR01000048">
    <property type="protein sequence ID" value="PVU95718.1"/>
    <property type="molecule type" value="Genomic_DNA"/>
</dbReference>
<dbReference type="InterPro" id="IPR036259">
    <property type="entry name" value="MFS_trans_sf"/>
</dbReference>
<name>A0A2T9YTQ9_9FUNG</name>
<keyword evidence="9" id="KW-1185">Reference proteome</keyword>
<dbReference type="InterPro" id="IPR011701">
    <property type="entry name" value="MFS"/>
</dbReference>
<dbReference type="FunFam" id="1.20.1250.20:FF:000018">
    <property type="entry name" value="MFS transporter permease"/>
    <property type="match status" value="1"/>
</dbReference>
<dbReference type="GO" id="GO:0016020">
    <property type="term" value="C:membrane"/>
    <property type="evidence" value="ECO:0007669"/>
    <property type="project" value="UniProtKB-SubCell"/>
</dbReference>
<evidence type="ECO:0000313" key="9">
    <source>
        <dbReference type="Proteomes" id="UP000245383"/>
    </source>
</evidence>
<feature type="transmembrane region" description="Helical" evidence="6">
    <location>
        <begin position="337"/>
        <end position="356"/>
    </location>
</feature>
<evidence type="ECO:0000256" key="5">
    <source>
        <dbReference type="ARBA" id="ARBA00023136"/>
    </source>
</evidence>
<feature type="transmembrane region" description="Helical" evidence="6">
    <location>
        <begin position="427"/>
        <end position="448"/>
    </location>
</feature>
<dbReference type="Gene3D" id="1.20.1250.20">
    <property type="entry name" value="MFS general substrate transporter like domains"/>
    <property type="match status" value="2"/>
</dbReference>
<keyword evidence="5 6" id="KW-0472">Membrane</keyword>
<feature type="transmembrane region" description="Helical" evidence="6">
    <location>
        <begin position="395"/>
        <end position="415"/>
    </location>
</feature>
<dbReference type="GO" id="GO:0022857">
    <property type="term" value="F:transmembrane transporter activity"/>
    <property type="evidence" value="ECO:0007669"/>
    <property type="project" value="InterPro"/>
</dbReference>
<evidence type="ECO:0000256" key="4">
    <source>
        <dbReference type="ARBA" id="ARBA00022989"/>
    </source>
</evidence>
<feature type="transmembrane region" description="Helical" evidence="6">
    <location>
        <begin position="362"/>
        <end position="383"/>
    </location>
</feature>
<dbReference type="STRING" id="133385.A0A2T9YTQ9"/>
<feature type="transmembrane region" description="Helical" evidence="6">
    <location>
        <begin position="42"/>
        <end position="62"/>
    </location>
</feature>
<dbReference type="InterPro" id="IPR020846">
    <property type="entry name" value="MFS_dom"/>
</dbReference>
<dbReference type="PANTHER" id="PTHR43791">
    <property type="entry name" value="PERMEASE-RELATED"/>
    <property type="match status" value="1"/>
</dbReference>
<comment type="caution">
    <text evidence="8">The sequence shown here is derived from an EMBL/GenBank/DDBJ whole genome shotgun (WGS) entry which is preliminary data.</text>
</comment>
<proteinExistence type="predicted"/>
<dbReference type="PANTHER" id="PTHR43791:SF46">
    <property type="entry name" value="MAJOR FACILITATOR SUPERFAMILY (MFS) PROFILE DOMAIN-CONTAINING PROTEIN-RELATED"/>
    <property type="match status" value="1"/>
</dbReference>
<protein>
    <recommendedName>
        <fullName evidence="7">Major facilitator superfamily (MFS) profile domain-containing protein</fullName>
    </recommendedName>
</protein>
<feature type="transmembrane region" description="Helical" evidence="6">
    <location>
        <begin position="82"/>
        <end position="103"/>
    </location>
</feature>
<evidence type="ECO:0000256" key="1">
    <source>
        <dbReference type="ARBA" id="ARBA00004141"/>
    </source>
</evidence>
<keyword evidence="3 6" id="KW-0812">Transmembrane</keyword>
<feature type="transmembrane region" description="Helical" evidence="6">
    <location>
        <begin position="110"/>
        <end position="128"/>
    </location>
</feature>
<feature type="transmembrane region" description="Helical" evidence="6">
    <location>
        <begin position="204"/>
        <end position="224"/>
    </location>
</feature>
<dbReference type="AlphaFoldDB" id="A0A2T9YTQ9"/>
<evidence type="ECO:0000256" key="2">
    <source>
        <dbReference type="ARBA" id="ARBA00022448"/>
    </source>
</evidence>
<feature type="transmembrane region" description="Helical" evidence="6">
    <location>
        <begin position="134"/>
        <end position="160"/>
    </location>
</feature>
<accession>A0A2T9YTQ9</accession>
<feature type="domain" description="Major facilitator superfamily (MFS) profile" evidence="7">
    <location>
        <begin position="44"/>
        <end position="452"/>
    </location>
</feature>
<sequence length="484" mass="53972">MTNKLKSLESNEKFDINAQRTLLSLSHDEENIRKSYLRKTDLRVLPVIVLLYFASSLDRGNIGAASVNGLIEHLKLSSADQGNILSLFTICYIIFEAPANMLLKKTKPRYWFTFIVTAWSLSTLYLAYAPSAALFIMGRCLLGVFEAGFTPGIVAYLPYWYTREELGSRMSVFFMALPISGVIGGPIAGKLVESQILNLQRYQGIFFVEGIATTAIGILTFFIMHDYPDTAKFYTPAEKELMTHRITLDQGLASKAKISLKQSFNALLDWKIYVFSLVGFGPNHCLVLLGYFGPRILNGMGYSKTTSTYMAGIPYGCGIVTMLVAIRFINRVKLYKFFIICIPANLLGACLTAFASNPKLRLFGLCLIGAATCPVTPVGLTWMSTNAGSVSKRMISTAIFTSITGLAGFFSPYIFTSKYAPEYKLGHTFNIVMLALSLLSALFLTYYFKRENARRDANPVDVSHLSLEELQAMNDRNPMFRYKL</sequence>
<evidence type="ECO:0000256" key="3">
    <source>
        <dbReference type="ARBA" id="ARBA00022692"/>
    </source>
</evidence>
<dbReference type="PROSITE" id="PS50850">
    <property type="entry name" value="MFS"/>
    <property type="match status" value="1"/>
</dbReference>
<dbReference type="OrthoDB" id="2962993at2759"/>
<feature type="transmembrane region" description="Helical" evidence="6">
    <location>
        <begin position="272"/>
        <end position="292"/>
    </location>
</feature>
<feature type="transmembrane region" description="Helical" evidence="6">
    <location>
        <begin position="312"/>
        <end position="330"/>
    </location>
</feature>
<reference evidence="8 9" key="1">
    <citation type="journal article" date="2018" name="MBio">
        <title>Comparative Genomics Reveals the Core Gene Toolbox for the Fungus-Insect Symbiosis.</title>
        <authorList>
            <person name="Wang Y."/>
            <person name="Stata M."/>
            <person name="Wang W."/>
            <person name="Stajich J.E."/>
            <person name="White M.M."/>
            <person name="Moncalvo J.M."/>
        </authorList>
    </citation>
    <scope>NUCLEOTIDE SEQUENCE [LARGE SCALE GENOMIC DNA]</scope>
    <source>
        <strain evidence="8 9">SWE-8-4</strain>
    </source>
</reference>